<name>A0A2I1HCV1_9GLOM</name>
<sequence>MNISGINLNSNNNTVLVTEKKGALILHSYPDNEEGQKPKYQAQYCTRNKEPYVYIQLSGKGNGNGLPNNEGSQKLQLNIGLNIERKPPTSLRSKQDSRPPKRPPERLKPVKENPGFEKFEEVSSDNKSDGKNHKKNEKKYNLNDKAVNLDKDLHEILQFIYKLPTCPPIHDKKIFFQNKLVPFIAKDENDIKYILHKLVGNIFNFVTESTKSQVAKDILQCKDLCFHEEV</sequence>
<proteinExistence type="predicted"/>
<accession>A0A2I1HCV1</accession>
<evidence type="ECO:0000313" key="2">
    <source>
        <dbReference type="EMBL" id="PKY56675.1"/>
    </source>
</evidence>
<evidence type="ECO:0000313" key="3">
    <source>
        <dbReference type="Proteomes" id="UP000234323"/>
    </source>
</evidence>
<dbReference type="EMBL" id="LLXI01002266">
    <property type="protein sequence ID" value="PKY56675.1"/>
    <property type="molecule type" value="Genomic_DNA"/>
</dbReference>
<comment type="caution">
    <text evidence="2">The sequence shown here is derived from an EMBL/GenBank/DDBJ whole genome shotgun (WGS) entry which is preliminary data.</text>
</comment>
<gene>
    <name evidence="2" type="ORF">RhiirA4_477138</name>
</gene>
<feature type="region of interest" description="Disordered" evidence="1">
    <location>
        <begin position="83"/>
        <end position="139"/>
    </location>
</feature>
<organism evidence="2 3">
    <name type="scientific">Rhizophagus irregularis</name>
    <dbReference type="NCBI Taxonomy" id="588596"/>
    <lineage>
        <taxon>Eukaryota</taxon>
        <taxon>Fungi</taxon>
        <taxon>Fungi incertae sedis</taxon>
        <taxon>Mucoromycota</taxon>
        <taxon>Glomeromycotina</taxon>
        <taxon>Glomeromycetes</taxon>
        <taxon>Glomerales</taxon>
        <taxon>Glomeraceae</taxon>
        <taxon>Rhizophagus</taxon>
    </lineage>
</organism>
<feature type="compositionally biased region" description="Basic and acidic residues" evidence="1">
    <location>
        <begin position="83"/>
        <end position="131"/>
    </location>
</feature>
<protein>
    <submittedName>
        <fullName evidence="2">Uncharacterized protein</fullName>
    </submittedName>
</protein>
<reference evidence="2 3" key="1">
    <citation type="submission" date="2015-10" db="EMBL/GenBank/DDBJ databases">
        <title>Genome analyses suggest a sexual origin of heterokaryosis in a supposedly ancient asexual fungus.</title>
        <authorList>
            <person name="Ropars J."/>
            <person name="Sedzielewska K."/>
            <person name="Noel J."/>
            <person name="Charron P."/>
            <person name="Farinelli L."/>
            <person name="Marton T."/>
            <person name="Kruger M."/>
            <person name="Pelin A."/>
            <person name="Brachmann A."/>
            <person name="Corradi N."/>
        </authorList>
    </citation>
    <scope>NUCLEOTIDE SEQUENCE [LARGE SCALE GENOMIC DNA]</scope>
    <source>
        <strain evidence="2 3">A4</strain>
    </source>
</reference>
<evidence type="ECO:0000256" key="1">
    <source>
        <dbReference type="SAM" id="MobiDB-lite"/>
    </source>
</evidence>
<dbReference type="VEuPathDB" id="FungiDB:FUN_024358"/>
<dbReference type="AlphaFoldDB" id="A0A2I1HCV1"/>
<keyword evidence="3" id="KW-1185">Reference proteome</keyword>
<dbReference type="Proteomes" id="UP000234323">
    <property type="component" value="Unassembled WGS sequence"/>
</dbReference>
<dbReference type="VEuPathDB" id="FungiDB:RhiirFUN_025416"/>
<dbReference type="VEuPathDB" id="FungiDB:RhiirA1_403358"/>